<organism evidence="1 2">
    <name type="scientific">Caldicellulosiruptor diazotrophicus</name>
    <dbReference type="NCBI Taxonomy" id="2806205"/>
    <lineage>
        <taxon>Bacteria</taxon>
        <taxon>Bacillati</taxon>
        <taxon>Bacillota</taxon>
        <taxon>Bacillota incertae sedis</taxon>
        <taxon>Caldicellulosiruptorales</taxon>
        <taxon>Caldicellulosiruptoraceae</taxon>
        <taxon>Caldicellulosiruptor</taxon>
    </lineage>
</organism>
<sequence length="80" mass="9589">MRTKKINKDSAKEGFSRCFLPAFCLYYQFFVARSCFKYTKTSNYYMSKMYNNKIVKLLTLYVALDIINLKQIEFVERGRV</sequence>
<keyword evidence="2" id="KW-1185">Reference proteome</keyword>
<dbReference type="EMBL" id="AP024480">
    <property type="protein sequence ID" value="BCS80507.1"/>
    <property type="molecule type" value="Genomic_DNA"/>
</dbReference>
<gene>
    <name evidence="1" type="ORF">CaldiYA01_04670</name>
</gene>
<accession>A0ABM7NK88</accession>
<protein>
    <submittedName>
        <fullName evidence="1">Uncharacterized protein</fullName>
    </submittedName>
</protein>
<dbReference type="Proteomes" id="UP000663623">
    <property type="component" value="Chromosome"/>
</dbReference>
<evidence type="ECO:0000313" key="2">
    <source>
        <dbReference type="Proteomes" id="UP000663623"/>
    </source>
</evidence>
<evidence type="ECO:0000313" key="1">
    <source>
        <dbReference type="EMBL" id="BCS80507.1"/>
    </source>
</evidence>
<reference evidence="1 2" key="1">
    <citation type="submission" date="2021-02" db="EMBL/GenBank/DDBJ databases">
        <title>Nitrogen-fixing ability and nitrogen fixation related genes of thermophilic fermentative bacteria in the genus Caldicellulosiruptor.</title>
        <authorList>
            <person name="Chen Y."/>
            <person name="Nishihara A."/>
            <person name="Haruta S."/>
        </authorList>
    </citation>
    <scope>NUCLEOTIDE SEQUENCE [LARGE SCALE GENOMIC DNA]</scope>
    <source>
        <strain evidence="1 2">YA01</strain>
    </source>
</reference>
<name>A0ABM7NK88_9FIRM</name>
<proteinExistence type="predicted"/>